<dbReference type="GO" id="GO:0016787">
    <property type="term" value="F:hydrolase activity"/>
    <property type="evidence" value="ECO:0007669"/>
    <property type="project" value="UniProtKB-KW"/>
</dbReference>
<comment type="caution">
    <text evidence="3">The sequence shown here is derived from an EMBL/GenBank/DDBJ whole genome shotgun (WGS) entry which is preliminary data.</text>
</comment>
<gene>
    <name evidence="3" type="ORF">GCM10007392_41660</name>
</gene>
<name>A0A918NIF5_9GAMM</name>
<organism evidence="3 4">
    <name type="scientific">Saccharospirillum salsuginis</name>
    <dbReference type="NCBI Taxonomy" id="418750"/>
    <lineage>
        <taxon>Bacteria</taxon>
        <taxon>Pseudomonadati</taxon>
        <taxon>Pseudomonadota</taxon>
        <taxon>Gammaproteobacteria</taxon>
        <taxon>Oceanospirillales</taxon>
        <taxon>Saccharospirillaceae</taxon>
        <taxon>Saccharospirillum</taxon>
    </lineage>
</organism>
<feature type="domain" description="AB hydrolase-1" evidence="2">
    <location>
        <begin position="13"/>
        <end position="241"/>
    </location>
</feature>
<dbReference type="PANTHER" id="PTHR46118">
    <property type="entry name" value="PROTEIN ABHD11"/>
    <property type="match status" value="1"/>
</dbReference>
<proteinExistence type="predicted"/>
<evidence type="ECO:0000256" key="1">
    <source>
        <dbReference type="ARBA" id="ARBA00022801"/>
    </source>
</evidence>
<evidence type="ECO:0000313" key="4">
    <source>
        <dbReference type="Proteomes" id="UP000626148"/>
    </source>
</evidence>
<reference evidence="3" key="1">
    <citation type="journal article" date="2014" name="Int. J. Syst. Evol. Microbiol.">
        <title>Complete genome sequence of Corynebacterium casei LMG S-19264T (=DSM 44701T), isolated from a smear-ripened cheese.</title>
        <authorList>
            <consortium name="US DOE Joint Genome Institute (JGI-PGF)"/>
            <person name="Walter F."/>
            <person name="Albersmeier A."/>
            <person name="Kalinowski J."/>
            <person name="Ruckert C."/>
        </authorList>
    </citation>
    <scope>NUCLEOTIDE SEQUENCE</scope>
    <source>
        <strain evidence="3">KCTC 22169</strain>
    </source>
</reference>
<dbReference type="RefSeq" id="WP_189612377.1">
    <property type="nucleotide sequence ID" value="NZ_BMXR01000013.1"/>
</dbReference>
<reference evidence="3" key="2">
    <citation type="submission" date="2020-09" db="EMBL/GenBank/DDBJ databases">
        <authorList>
            <person name="Sun Q."/>
            <person name="Kim S."/>
        </authorList>
    </citation>
    <scope>NUCLEOTIDE SEQUENCE</scope>
    <source>
        <strain evidence="3">KCTC 22169</strain>
    </source>
</reference>
<dbReference type="Pfam" id="PF00561">
    <property type="entry name" value="Abhydrolase_1"/>
    <property type="match status" value="1"/>
</dbReference>
<keyword evidence="4" id="KW-1185">Reference proteome</keyword>
<protein>
    <submittedName>
        <fullName evidence="3">Acyl-CoA esterase</fullName>
    </submittedName>
</protein>
<dbReference type="PANTHER" id="PTHR46118:SF4">
    <property type="entry name" value="PROTEIN ABHD11"/>
    <property type="match status" value="1"/>
</dbReference>
<dbReference type="Proteomes" id="UP000626148">
    <property type="component" value="Unassembled WGS sequence"/>
</dbReference>
<dbReference type="SUPFAM" id="SSF53474">
    <property type="entry name" value="alpha/beta-Hydrolases"/>
    <property type="match status" value="1"/>
</dbReference>
<dbReference type="InterPro" id="IPR000073">
    <property type="entry name" value="AB_hydrolase_1"/>
</dbReference>
<dbReference type="EMBL" id="BMXR01000013">
    <property type="protein sequence ID" value="GGX69735.1"/>
    <property type="molecule type" value="Genomic_DNA"/>
</dbReference>
<dbReference type="Gene3D" id="3.40.50.1820">
    <property type="entry name" value="alpha/beta hydrolase"/>
    <property type="match status" value="1"/>
</dbReference>
<sequence>MLHSDTLGTGPDLIILHGLFGSGDNWRSIAKGLSEHYRVHLLDLPNHGRSPWIDRQSYPAFAEAVMEWLRDKGIERYHLMGHSMGGKVAMQMALGDLGAGIDRLIVVDIAPRAYPPHHQDIFGALNRIDLSQHKDRRSVDEALKDGIETAGIRQFILKSLYRNDKGELAWRFNLKALQDQYEDIAGEPDFKAPFEGPTLFIKGMNSQYITAEDQPAIRDRFPNAEAKLIEGAGHWPHAEKPAAFQRIIERFLAGG</sequence>
<accession>A0A918NIF5</accession>
<keyword evidence="1" id="KW-0378">Hydrolase</keyword>
<dbReference type="AlphaFoldDB" id="A0A918NIF5"/>
<evidence type="ECO:0000313" key="3">
    <source>
        <dbReference type="EMBL" id="GGX69735.1"/>
    </source>
</evidence>
<dbReference type="InterPro" id="IPR029058">
    <property type="entry name" value="AB_hydrolase_fold"/>
</dbReference>
<dbReference type="PRINTS" id="PR00111">
    <property type="entry name" value="ABHYDROLASE"/>
</dbReference>
<evidence type="ECO:0000259" key="2">
    <source>
        <dbReference type="Pfam" id="PF00561"/>
    </source>
</evidence>